<dbReference type="EMBL" id="BEZZ01000351">
    <property type="protein sequence ID" value="GCC31245.1"/>
    <property type="molecule type" value="Genomic_DNA"/>
</dbReference>
<dbReference type="AlphaFoldDB" id="A0A401SLG4"/>
<name>A0A401SLG4_CHIPU</name>
<feature type="coiled-coil region" evidence="4">
    <location>
        <begin position="881"/>
        <end position="1027"/>
    </location>
</feature>
<dbReference type="PANTHER" id="PTHR18875:SF8">
    <property type="entry name" value="COILED-COIL DOMAIN-CONTAINING PROTEIN 18"/>
    <property type="match status" value="1"/>
</dbReference>
<dbReference type="Proteomes" id="UP000287033">
    <property type="component" value="Unassembled WGS sequence"/>
</dbReference>
<proteinExistence type="predicted"/>
<evidence type="ECO:0000256" key="4">
    <source>
        <dbReference type="SAM" id="Coils"/>
    </source>
</evidence>
<feature type="coiled-coil region" evidence="4">
    <location>
        <begin position="399"/>
        <end position="426"/>
    </location>
</feature>
<keyword evidence="2" id="KW-0963">Cytoplasm</keyword>
<dbReference type="GO" id="GO:0005737">
    <property type="term" value="C:cytoplasm"/>
    <property type="evidence" value="ECO:0007669"/>
    <property type="project" value="UniProtKB-SubCell"/>
</dbReference>
<keyword evidence="3 4" id="KW-0175">Coiled coil</keyword>
<feature type="coiled-coil region" evidence="4">
    <location>
        <begin position="1165"/>
        <end position="1234"/>
    </location>
</feature>
<feature type="region of interest" description="Disordered" evidence="5">
    <location>
        <begin position="60"/>
        <end position="79"/>
    </location>
</feature>
<protein>
    <recommendedName>
        <fullName evidence="8">Coiled-coil domain-containing protein 18</fullName>
    </recommendedName>
</protein>
<dbReference type="STRING" id="137246.A0A401SLG4"/>
<keyword evidence="7" id="KW-1185">Reference proteome</keyword>
<dbReference type="SUPFAM" id="SSF57997">
    <property type="entry name" value="Tropomyosin"/>
    <property type="match status" value="1"/>
</dbReference>
<evidence type="ECO:0000256" key="5">
    <source>
        <dbReference type="SAM" id="MobiDB-lite"/>
    </source>
</evidence>
<evidence type="ECO:0000313" key="6">
    <source>
        <dbReference type="EMBL" id="GCC31245.1"/>
    </source>
</evidence>
<dbReference type="OrthoDB" id="2160759at2759"/>
<feature type="non-terminal residue" evidence="6">
    <location>
        <position position="1249"/>
    </location>
</feature>
<dbReference type="OMA" id="SKQPWES"/>
<evidence type="ECO:0000256" key="2">
    <source>
        <dbReference type="ARBA" id="ARBA00022490"/>
    </source>
</evidence>
<dbReference type="PANTHER" id="PTHR18875">
    <property type="entry name" value="SARCOMA ANTIGEN NY-SAR-24/CYTOSKELETAL PROTEIN SOJO"/>
    <property type="match status" value="1"/>
</dbReference>
<feature type="coiled-coil region" evidence="4">
    <location>
        <begin position="659"/>
        <end position="848"/>
    </location>
</feature>
<accession>A0A401SLG4</accession>
<feature type="coiled-coil region" evidence="4">
    <location>
        <begin position="546"/>
        <end position="612"/>
    </location>
</feature>
<comment type="caution">
    <text evidence="6">The sequence shown here is derived from an EMBL/GenBank/DDBJ whole genome shotgun (WGS) entry which is preliminary data.</text>
</comment>
<comment type="subcellular location">
    <subcellularLocation>
        <location evidence="1">Cytoplasm</location>
    </subcellularLocation>
</comment>
<evidence type="ECO:0008006" key="8">
    <source>
        <dbReference type="Google" id="ProtNLM"/>
    </source>
</evidence>
<feature type="coiled-coil region" evidence="4">
    <location>
        <begin position="147"/>
        <end position="311"/>
    </location>
</feature>
<reference evidence="6 7" key="1">
    <citation type="journal article" date="2018" name="Nat. Ecol. Evol.">
        <title>Shark genomes provide insights into elasmobranch evolution and the origin of vertebrates.</title>
        <authorList>
            <person name="Hara Y"/>
            <person name="Yamaguchi K"/>
            <person name="Onimaru K"/>
            <person name="Kadota M"/>
            <person name="Koyanagi M"/>
            <person name="Keeley SD"/>
            <person name="Tatsumi K"/>
            <person name="Tanaka K"/>
            <person name="Motone F"/>
            <person name="Kageyama Y"/>
            <person name="Nozu R"/>
            <person name="Adachi N"/>
            <person name="Nishimura O"/>
            <person name="Nakagawa R"/>
            <person name="Tanegashima C"/>
            <person name="Kiyatake I"/>
            <person name="Matsumoto R"/>
            <person name="Murakumo K"/>
            <person name="Nishida K"/>
            <person name="Terakita A"/>
            <person name="Kuratani S"/>
            <person name="Sato K"/>
            <person name="Hyodo S Kuraku.S."/>
        </authorList>
    </citation>
    <scope>NUCLEOTIDE SEQUENCE [LARGE SCALE GENOMIC DNA]</scope>
</reference>
<gene>
    <name evidence="6" type="ORF">chiPu_0009702</name>
</gene>
<sequence>MGKRGPRCPNGKPYWRSKSAVRPIEMADVFQPSNGKGVQTRAIQWEGGRLRCCSSVRLSDQSDDCSQQGYSPALTTEDLSQSDPMVPAMNNRHVTMAERMTPQKCVFSNISPTSSFGGRTSQVPSTFAIEQENEQLWKKLSTLREDNARLVSQNHSLVREIESIQAELTQSKVKFCHLEPSINEKTLHISQLNEDILGLEAEVEAQEKVLRVAEEKLEESQWMVAEKEKLLEKLSDECKRVKNELYEQSRRRKRSEQQRNEALYSAEELSAAFKQYKEKTTEELLMFQANEQDLQRRLDQYDKDRVELFEKCTMFEKELESKNEEIRIIMGQSCDVKLVQHDLEAKNAGLFSVLSDSKEKIKMLESELTDKEAILKERDALRVENAGLRGLTTSQSEKLLQVNKELEVAKLEVKNLESILQLEQTQSEEIDSGTFGRGVANLSSLNAFSNRKENGMKDSKLNADSSDSIVTDLSIKLAMKDAEIQKLKSSLMNSKFSTQECGDILGKSCVLLDRGSPELMSNRNKKDDRRSMDRHLEEERCRPIEVEKLQAQLLDAEATISMLQTQLTEQINNFEQIQEQLSEKSKYFGNVEEELRKTKSQLTIMEKQLEEKTIVCTTNAVKAIEHEQEIAEKSQEIIKLEKFIAEQHQENIIACEHMKKIQTEQYQELEQQIEILQSQLEDKEQQLKKQKQTISNVQEEISAKQSRIESLEFLLEEAREEIKKQDNRNNAALKSLQNQTDEEASKVKDLENALAISKEELNVQSQQFEDIREQQKNQIEKKSEEVLCLQKQLKISAINLKENNEQNMQLQQTLVQYQQMLQEGTARIGELEDHQAMLERQVSQLEQELYKQKMAYTDELSKTEGKLLKAYDGQDSKHQQVVELTSALKEIKTAMDKSKDETTALEKELLQLRRDSANKDIQLNQLEMTLRNTQIELDKKSDQVLDLEENLHKIETDRRNALQENQKIEAQLRNARSELHDTLNQLKELRDVLQTAQNNMEEKKNVIEELTREIRQYKNELQDRNVKIIEMDQALKDRQWELQQRAAQLTQLDMNVHEHKTEMEQKMICLQSSLEKSELNVKEHTKQVETLDGKLQLIQEELREKDFKLLQKEQQINQLKSEVEGKDVQIDKYEQMLKDKDQCIVKQQKDVFDESQQVRIVHEQMQRCHLELRECQQHLAQTKREVERVSVELDETIRLSQEKEACAAHLAAELGAAQARETQLENRMQAETKKLKDFIKHLNNTHQRE</sequence>
<evidence type="ECO:0000313" key="7">
    <source>
        <dbReference type="Proteomes" id="UP000287033"/>
    </source>
</evidence>
<evidence type="ECO:0000256" key="3">
    <source>
        <dbReference type="ARBA" id="ARBA00023054"/>
    </source>
</evidence>
<evidence type="ECO:0000256" key="1">
    <source>
        <dbReference type="ARBA" id="ARBA00004496"/>
    </source>
</evidence>
<feature type="coiled-coil region" evidence="4">
    <location>
        <begin position="1074"/>
        <end position="1136"/>
    </location>
</feature>
<organism evidence="6 7">
    <name type="scientific">Chiloscyllium punctatum</name>
    <name type="common">Brownbanded bambooshark</name>
    <name type="synonym">Hemiscyllium punctatum</name>
    <dbReference type="NCBI Taxonomy" id="137246"/>
    <lineage>
        <taxon>Eukaryota</taxon>
        <taxon>Metazoa</taxon>
        <taxon>Chordata</taxon>
        <taxon>Craniata</taxon>
        <taxon>Vertebrata</taxon>
        <taxon>Chondrichthyes</taxon>
        <taxon>Elasmobranchii</taxon>
        <taxon>Galeomorphii</taxon>
        <taxon>Galeoidea</taxon>
        <taxon>Orectolobiformes</taxon>
        <taxon>Hemiscylliidae</taxon>
        <taxon>Chiloscyllium</taxon>
    </lineage>
</organism>